<dbReference type="GO" id="GO:0015279">
    <property type="term" value="F:store-operated calcium channel activity"/>
    <property type="evidence" value="ECO:0007669"/>
    <property type="project" value="TreeGrafter"/>
</dbReference>
<evidence type="ECO:0000313" key="14">
    <source>
        <dbReference type="Proteomes" id="UP000887568"/>
    </source>
</evidence>
<dbReference type="OMA" id="CEETITN"/>
<dbReference type="Pfam" id="PF08344">
    <property type="entry name" value="TRP_2"/>
    <property type="match status" value="1"/>
</dbReference>
<dbReference type="Proteomes" id="UP000887568">
    <property type="component" value="Unplaced"/>
</dbReference>
<dbReference type="PRINTS" id="PR01097">
    <property type="entry name" value="TRNSRECEPTRP"/>
</dbReference>
<reference evidence="13" key="1">
    <citation type="submission" date="2022-11" db="UniProtKB">
        <authorList>
            <consortium name="EnsemblMetazoa"/>
        </authorList>
    </citation>
    <scope>IDENTIFICATION</scope>
</reference>
<evidence type="ECO:0000256" key="6">
    <source>
        <dbReference type="ARBA" id="ARBA00023043"/>
    </source>
</evidence>
<feature type="repeat" description="ANK" evidence="10">
    <location>
        <begin position="112"/>
        <end position="144"/>
    </location>
</feature>
<dbReference type="Pfam" id="PF00520">
    <property type="entry name" value="Ion_trans"/>
    <property type="match status" value="1"/>
</dbReference>
<dbReference type="PROSITE" id="PS50088">
    <property type="entry name" value="ANK_REPEAT"/>
    <property type="match status" value="2"/>
</dbReference>
<dbReference type="SMART" id="SM01420">
    <property type="entry name" value="TRP_2"/>
    <property type="match status" value="1"/>
</dbReference>
<evidence type="ECO:0000256" key="10">
    <source>
        <dbReference type="PROSITE-ProRule" id="PRU00023"/>
    </source>
</evidence>
<dbReference type="GO" id="GO:0070679">
    <property type="term" value="F:inositol 1,4,5 trisphosphate binding"/>
    <property type="evidence" value="ECO:0007669"/>
    <property type="project" value="TreeGrafter"/>
</dbReference>
<keyword evidence="2" id="KW-0813">Transport</keyword>
<feature type="transmembrane region" description="Helical" evidence="11">
    <location>
        <begin position="331"/>
        <end position="351"/>
    </location>
</feature>
<feature type="transmembrane region" description="Helical" evidence="11">
    <location>
        <begin position="634"/>
        <end position="655"/>
    </location>
</feature>
<evidence type="ECO:0000256" key="7">
    <source>
        <dbReference type="ARBA" id="ARBA00023065"/>
    </source>
</evidence>
<dbReference type="Pfam" id="PF12796">
    <property type="entry name" value="Ank_2"/>
    <property type="match status" value="1"/>
</dbReference>
<dbReference type="SUPFAM" id="SSF48403">
    <property type="entry name" value="Ankyrin repeat"/>
    <property type="match status" value="1"/>
</dbReference>
<keyword evidence="6 10" id="KW-0040">ANK repeat</keyword>
<dbReference type="AlphaFoldDB" id="A0A913YZZ6"/>
<evidence type="ECO:0000256" key="9">
    <source>
        <dbReference type="ARBA" id="ARBA00023303"/>
    </source>
</evidence>
<dbReference type="PANTHER" id="PTHR10117:SF54">
    <property type="entry name" value="TRANSIENT RECEPTOR POTENTIAL-GAMMA PROTEIN"/>
    <property type="match status" value="1"/>
</dbReference>
<evidence type="ECO:0000256" key="1">
    <source>
        <dbReference type="ARBA" id="ARBA00004141"/>
    </source>
</evidence>
<keyword evidence="9" id="KW-0407">Ion channel</keyword>
<dbReference type="InterPro" id="IPR013555">
    <property type="entry name" value="TRP_dom"/>
</dbReference>
<keyword evidence="4" id="KW-0677">Repeat</keyword>
<dbReference type="InterPro" id="IPR005821">
    <property type="entry name" value="Ion_trans_dom"/>
</dbReference>
<dbReference type="EnsemblMetazoa" id="XM_038189331.1">
    <property type="protein sequence ID" value="XP_038045259.1"/>
    <property type="gene ID" value="LOC119719835"/>
</dbReference>
<dbReference type="OrthoDB" id="2373987at2759"/>
<evidence type="ECO:0000313" key="13">
    <source>
        <dbReference type="EnsemblMetazoa" id="XP_038045259.1"/>
    </source>
</evidence>
<keyword evidence="5 11" id="KW-1133">Transmembrane helix</keyword>
<name>A0A913YZZ6_PATMI</name>
<dbReference type="PROSITE" id="PS50297">
    <property type="entry name" value="ANK_REP_REGION"/>
    <property type="match status" value="1"/>
</dbReference>
<dbReference type="Gene3D" id="1.25.40.20">
    <property type="entry name" value="Ankyrin repeat-containing domain"/>
    <property type="match status" value="1"/>
</dbReference>
<dbReference type="Gene3D" id="1.10.287.70">
    <property type="match status" value="1"/>
</dbReference>
<dbReference type="InterPro" id="IPR036770">
    <property type="entry name" value="Ankyrin_rpt-contain_sf"/>
</dbReference>
<evidence type="ECO:0000256" key="5">
    <source>
        <dbReference type="ARBA" id="ARBA00022989"/>
    </source>
</evidence>
<dbReference type="SMART" id="SM00248">
    <property type="entry name" value="ANK"/>
    <property type="match status" value="2"/>
</dbReference>
<dbReference type="InterPro" id="IPR002153">
    <property type="entry name" value="TRPC_channel"/>
</dbReference>
<dbReference type="GO" id="GO:0005886">
    <property type="term" value="C:plasma membrane"/>
    <property type="evidence" value="ECO:0007669"/>
    <property type="project" value="TreeGrafter"/>
</dbReference>
<accession>A0A913YZZ6</accession>
<evidence type="ECO:0000259" key="12">
    <source>
        <dbReference type="SMART" id="SM01420"/>
    </source>
</evidence>
<dbReference type="GO" id="GO:0051480">
    <property type="term" value="P:regulation of cytosolic calcium ion concentration"/>
    <property type="evidence" value="ECO:0007669"/>
    <property type="project" value="TreeGrafter"/>
</dbReference>
<proteinExistence type="predicted"/>
<keyword evidence="14" id="KW-1185">Reference proteome</keyword>
<feature type="domain" description="Transient receptor ion channel" evidence="12">
    <location>
        <begin position="140"/>
        <end position="202"/>
    </location>
</feature>
<feature type="transmembrane region" description="Helical" evidence="11">
    <location>
        <begin position="517"/>
        <end position="545"/>
    </location>
</feature>
<dbReference type="RefSeq" id="XP_038045259.1">
    <property type="nucleotide sequence ID" value="XM_038189331.1"/>
</dbReference>
<sequence>MSLEADFLDAVEQNQVDEVRRILGSYGGMINLQCRDTDGRTPLMIAIQEGYLDVINILLKHDVYIGDALLMAVEVQFVGAVKALCRYSESEKVKEFGKDFVNGFPSSVNFPPGSNPLQLAAFLNDYAVVKVLLDYDARIPSLNSVLARIKDGSFERALAQLRWYQAITSQAYLLLASEDPMDAAFWLADKFRSLSTTVTQLKEEYDELSAHLEQFVTRLLGFARNLDEIEAVLGAQRFVSEPNSEIFATHDVLPVRMQEAVKFGFKRFVAHSTCQDYMLSRWYSGSDKTWRKLSSFRMAAISSLIMVTWPFLSLFYIFAPRGKMVDFIRTPYVRFLLHTGSHLTFLLLLIFTSVTRLHLEGVKGSVDGSTLISYRVHEEVQLSQAVPWIVMFWIIGMTWREIKGLWRLGIRLYAKNPWNWLHTIQLVFYWAYIALSFVSYFKLDYLFHVLGSSNYDDHGLPTAVPCASLHKLAPDSRLPPNCRPRAMYNDTMGGPRTPRSPTVVIWSPYDPLFVAEAAFAIGNVLTLLSLLNAMVAMSFVGPLQISMGSMARDIGKFLLLFSVVLLAFSLGMTQIFRTYEMVRQQTCEGECDPHVFGSLFLTIGTLFWSLFDLMDLDNLTMASDLKFSEAIGTALYAAYSVLGVVVLMNALIAMMSNTYTRVEENSDVEWKVARTRLMTEYLSESATIPPPLNIVPSTRSTRRLIRRVVKFFRGSPPRHQRREAGRKFQQDGYKHIVKKLVQRFLWQEKIMRSRVKHKDKVQAQLLLLKDAVEMVSSRSSVYKKRRVQNTYSTGVAADPYLRRFYKQISNNDLLETVSIAEDLESYM</sequence>
<evidence type="ECO:0000256" key="4">
    <source>
        <dbReference type="ARBA" id="ARBA00022737"/>
    </source>
</evidence>
<feature type="transmembrane region" description="Helical" evidence="11">
    <location>
        <begin position="420"/>
        <end position="441"/>
    </location>
</feature>
<feature type="repeat" description="ANK" evidence="10">
    <location>
        <begin position="38"/>
        <end position="61"/>
    </location>
</feature>
<feature type="transmembrane region" description="Helical" evidence="11">
    <location>
        <begin position="557"/>
        <end position="576"/>
    </location>
</feature>
<evidence type="ECO:0000256" key="8">
    <source>
        <dbReference type="ARBA" id="ARBA00023136"/>
    </source>
</evidence>
<feature type="transmembrane region" description="Helical" evidence="11">
    <location>
        <begin position="298"/>
        <end position="319"/>
    </location>
</feature>
<dbReference type="GeneID" id="119719835"/>
<keyword evidence="3 11" id="KW-0812">Transmembrane</keyword>
<organism evidence="13 14">
    <name type="scientific">Patiria miniata</name>
    <name type="common">Bat star</name>
    <name type="synonym">Asterina miniata</name>
    <dbReference type="NCBI Taxonomy" id="46514"/>
    <lineage>
        <taxon>Eukaryota</taxon>
        <taxon>Metazoa</taxon>
        <taxon>Echinodermata</taxon>
        <taxon>Eleutherozoa</taxon>
        <taxon>Asterozoa</taxon>
        <taxon>Asteroidea</taxon>
        <taxon>Valvatacea</taxon>
        <taxon>Valvatida</taxon>
        <taxon>Asterinidae</taxon>
        <taxon>Patiria</taxon>
    </lineage>
</organism>
<keyword evidence="8 11" id="KW-0472">Membrane</keyword>
<dbReference type="PANTHER" id="PTHR10117">
    <property type="entry name" value="TRANSIENT RECEPTOR POTENTIAL CHANNEL"/>
    <property type="match status" value="1"/>
</dbReference>
<keyword evidence="7" id="KW-0406">Ion transport</keyword>
<evidence type="ECO:0000256" key="3">
    <source>
        <dbReference type="ARBA" id="ARBA00022692"/>
    </source>
</evidence>
<dbReference type="InterPro" id="IPR002110">
    <property type="entry name" value="Ankyrin_rpt"/>
</dbReference>
<protein>
    <recommendedName>
        <fullName evidence="12">Transient receptor ion channel domain-containing protein</fullName>
    </recommendedName>
</protein>
<evidence type="ECO:0000256" key="2">
    <source>
        <dbReference type="ARBA" id="ARBA00022448"/>
    </source>
</evidence>
<evidence type="ECO:0000256" key="11">
    <source>
        <dbReference type="SAM" id="Phobius"/>
    </source>
</evidence>
<dbReference type="GO" id="GO:0034703">
    <property type="term" value="C:cation channel complex"/>
    <property type="evidence" value="ECO:0007669"/>
    <property type="project" value="TreeGrafter"/>
</dbReference>
<feature type="transmembrane region" description="Helical" evidence="11">
    <location>
        <begin position="381"/>
        <end position="399"/>
    </location>
</feature>
<comment type="subcellular location">
    <subcellularLocation>
        <location evidence="1">Membrane</location>
        <topology evidence="1">Multi-pass membrane protein</topology>
    </subcellularLocation>
</comment>